<gene>
    <name evidence="9" type="ORF">BmR1_04g07325</name>
</gene>
<feature type="binding site" evidence="6">
    <location>
        <position position="78"/>
    </location>
    <ligand>
        <name>S-adenosyl-L-methionine</name>
        <dbReference type="ChEBI" id="CHEBI:59789"/>
    </ligand>
</feature>
<dbReference type="VEuPathDB" id="PiroplasmaDB:BmR1_04g07325"/>
<evidence type="ECO:0000256" key="4">
    <source>
        <dbReference type="ARBA" id="ARBA00022691"/>
    </source>
</evidence>
<dbReference type="SMART" id="SM00650">
    <property type="entry name" value="rADc"/>
    <property type="match status" value="1"/>
</dbReference>
<comment type="similarity">
    <text evidence="6 7">Belongs to the class I-like SAM-binding methyltransferase superfamily. rRNA adenine N(6)-methyltransferase family.</text>
</comment>
<reference evidence="9 10" key="3">
    <citation type="journal article" date="2016" name="Sci. Rep.">
        <title>Genome-wide diversity and gene expression profiling of Babesia microti isolates identify polymorphic genes that mediate host-pathogen interactions.</title>
        <authorList>
            <person name="Silva J.C."/>
            <person name="Cornillot E."/>
            <person name="McCracken C."/>
            <person name="Usmani-Brown S."/>
            <person name="Dwivedi A."/>
            <person name="Ifeonu O.O."/>
            <person name="Crabtree J."/>
            <person name="Gotia H.T."/>
            <person name="Virji A.Z."/>
            <person name="Reynes C."/>
            <person name="Colinge J."/>
            <person name="Kumar V."/>
            <person name="Lawres L."/>
            <person name="Pazzi J.E."/>
            <person name="Pablo J.V."/>
            <person name="Hung C."/>
            <person name="Brancato J."/>
            <person name="Kumari P."/>
            <person name="Orvis J."/>
            <person name="Tretina K."/>
            <person name="Chibucos M."/>
            <person name="Ott S."/>
            <person name="Sadzewicz L."/>
            <person name="Sengamalay N."/>
            <person name="Shetty A.C."/>
            <person name="Su Q."/>
            <person name="Tallon L."/>
            <person name="Fraser C.M."/>
            <person name="Frutos R."/>
            <person name="Molina D.M."/>
            <person name="Krause P.J."/>
            <person name="Ben Mamoun C."/>
        </authorList>
    </citation>
    <scope>NUCLEOTIDE SEQUENCE [LARGE SCALE GENOMIC DNA]</scope>
    <source>
        <strain evidence="9 10">RI</strain>
    </source>
</reference>
<evidence type="ECO:0000256" key="5">
    <source>
        <dbReference type="ARBA" id="ARBA00022884"/>
    </source>
</evidence>
<dbReference type="GO" id="GO:0003723">
    <property type="term" value="F:RNA binding"/>
    <property type="evidence" value="ECO:0007669"/>
    <property type="project" value="UniProtKB-UniRule"/>
</dbReference>
<evidence type="ECO:0000256" key="3">
    <source>
        <dbReference type="ARBA" id="ARBA00022679"/>
    </source>
</evidence>
<dbReference type="EC" id="2.1.1.-" evidence="7"/>
<dbReference type="AlphaFoldDB" id="I7ISH9"/>
<evidence type="ECO:0000256" key="6">
    <source>
        <dbReference type="PROSITE-ProRule" id="PRU01026"/>
    </source>
</evidence>
<evidence type="ECO:0000256" key="7">
    <source>
        <dbReference type="RuleBase" id="RU362106"/>
    </source>
</evidence>
<evidence type="ECO:0000259" key="8">
    <source>
        <dbReference type="SMART" id="SM00650"/>
    </source>
</evidence>
<feature type="binding site" evidence="6">
    <location>
        <position position="183"/>
    </location>
    <ligand>
        <name>S-adenosyl-L-methionine</name>
        <dbReference type="ChEBI" id="CHEBI:59789"/>
    </ligand>
</feature>
<feature type="binding site" evidence="6">
    <location>
        <position position="161"/>
    </location>
    <ligand>
        <name>S-adenosyl-L-methionine</name>
        <dbReference type="ChEBI" id="CHEBI:59789"/>
    </ligand>
</feature>
<dbReference type="InterPro" id="IPR020596">
    <property type="entry name" value="rRNA_Ade_Mease_Trfase_CS"/>
</dbReference>
<dbReference type="EMBL" id="LN871599">
    <property type="protein sequence ID" value="CCF75656.1"/>
    <property type="molecule type" value="Genomic_DNA"/>
</dbReference>
<dbReference type="InterPro" id="IPR023165">
    <property type="entry name" value="rRNA_Ade_diMease-like_C"/>
</dbReference>
<dbReference type="InterPro" id="IPR011530">
    <property type="entry name" value="rRNA_adenine_dimethylase"/>
</dbReference>
<dbReference type="PROSITE" id="PS51689">
    <property type="entry name" value="SAM_RNA_A_N6_MT"/>
    <property type="match status" value="1"/>
</dbReference>
<dbReference type="Pfam" id="PF00398">
    <property type="entry name" value="RrnaAD"/>
    <property type="match status" value="1"/>
</dbReference>
<dbReference type="InterPro" id="IPR001737">
    <property type="entry name" value="KsgA/Erm"/>
</dbReference>
<dbReference type="OrthoDB" id="74991at2759"/>
<dbReference type="Proteomes" id="UP000002899">
    <property type="component" value="Chromosome IV"/>
</dbReference>
<name>I7ISH9_BABMR</name>
<dbReference type="RefSeq" id="XP_012650064.1">
    <property type="nucleotide sequence ID" value="XM_012794610.1"/>
</dbReference>
<dbReference type="InterPro" id="IPR029063">
    <property type="entry name" value="SAM-dependent_MTases_sf"/>
</dbReference>
<keyword evidence="2 6" id="KW-0489">Methyltransferase</keyword>
<keyword evidence="3 6" id="KW-0808">Transferase</keyword>
<evidence type="ECO:0000256" key="1">
    <source>
        <dbReference type="ARBA" id="ARBA00022552"/>
    </source>
</evidence>
<keyword evidence="10" id="KW-1185">Reference proteome</keyword>
<dbReference type="PANTHER" id="PTHR11727">
    <property type="entry name" value="DIMETHYLADENOSINE TRANSFERASE"/>
    <property type="match status" value="1"/>
</dbReference>
<dbReference type="NCBIfam" id="TIGR00755">
    <property type="entry name" value="ksgA"/>
    <property type="match status" value="1"/>
</dbReference>
<feature type="binding site" evidence="6">
    <location>
        <position position="76"/>
    </location>
    <ligand>
        <name>S-adenosyl-L-methionine</name>
        <dbReference type="ChEBI" id="CHEBI:59789"/>
    </ligand>
</feature>
<evidence type="ECO:0000256" key="2">
    <source>
        <dbReference type="ARBA" id="ARBA00022603"/>
    </source>
</evidence>
<keyword evidence="4 6" id="KW-0949">S-adenosyl-L-methionine</keyword>
<feature type="binding site" evidence="6">
    <location>
        <position position="139"/>
    </location>
    <ligand>
        <name>S-adenosyl-L-methionine</name>
        <dbReference type="ChEBI" id="CHEBI:59789"/>
    </ligand>
</feature>
<dbReference type="PROSITE" id="PS01131">
    <property type="entry name" value="RRNA_A_DIMETH"/>
    <property type="match status" value="1"/>
</dbReference>
<feature type="domain" description="Ribosomal RNA adenine methylase transferase N-terminal" evidence="8">
    <location>
        <begin position="100"/>
        <end position="268"/>
    </location>
</feature>
<dbReference type="GeneID" id="24426108"/>
<dbReference type="SUPFAM" id="SSF53335">
    <property type="entry name" value="S-adenosyl-L-methionine-dependent methyltransferases"/>
    <property type="match status" value="1"/>
</dbReference>
<accession>I7ISH9</accession>
<protein>
    <recommendedName>
        <fullName evidence="7">rRNA adenine N(6)-methyltransferase</fullName>
        <ecNumber evidence="7">2.1.1.-</ecNumber>
    </recommendedName>
</protein>
<keyword evidence="5 6" id="KW-0694">RNA-binding</keyword>
<feature type="binding site" evidence="6">
    <location>
        <position position="118"/>
    </location>
    <ligand>
        <name>S-adenosyl-L-methionine</name>
        <dbReference type="ChEBI" id="CHEBI:59789"/>
    </ligand>
</feature>
<sequence length="396" mass="45525">MVRNAAIVLFVNAILFVNKNNHNLDHVLSSEDDRHRLLRIITDTNVEYYPLKHPKKPGSTVLPPKEFKPKQSLGQNFLNDTNILKKLCYHLTTKKDRISIDDDRQLEVDKSGHVVELGAGTGSLTKILYEKFPDMTAIEIDARAICMLSRNLPGLDMIHDDVLQANFSAISKCNGKKLWIIGNLPFYITTQIFFCLLDYRNCIDRAVLVTQKEVAERLIAQPGDKIYSKLSVIMQLYTRTRILFDIPNHVFFPIPKVSVSAVRLDFNEKALETKCSPLLLKRVIFDAFSMKKKHLRTSLAGLLKQLCITKLPEEYEKRRGFTLAPDEFLKLSEWLQENGMLKQIDDDVMKEMEMISPHGHKKGRPLRKREVNPVLDVKADFGKVWRKKNHGEDVCL</sequence>
<reference evidence="9 10" key="2">
    <citation type="journal article" date="2013" name="PLoS ONE">
        <title>Whole genome mapping and re-organization of the nuclear and mitochondrial genomes of Babesia microti isolates.</title>
        <authorList>
            <person name="Cornillot E."/>
            <person name="Dassouli A."/>
            <person name="Garg A."/>
            <person name="Pachikara N."/>
            <person name="Randazzo S."/>
            <person name="Depoix D."/>
            <person name="Carcy B."/>
            <person name="Delbecq S."/>
            <person name="Frutos R."/>
            <person name="Silva J.C."/>
            <person name="Sutton R."/>
            <person name="Krause P.J."/>
            <person name="Mamoun C.B."/>
        </authorList>
    </citation>
    <scope>NUCLEOTIDE SEQUENCE [LARGE SCALE GENOMIC DNA]</scope>
    <source>
        <strain evidence="9 10">RI</strain>
    </source>
</reference>
<organism evidence="9 10">
    <name type="scientific">Babesia microti (strain RI)</name>
    <dbReference type="NCBI Taxonomy" id="1133968"/>
    <lineage>
        <taxon>Eukaryota</taxon>
        <taxon>Sar</taxon>
        <taxon>Alveolata</taxon>
        <taxon>Apicomplexa</taxon>
        <taxon>Aconoidasida</taxon>
        <taxon>Piroplasmida</taxon>
        <taxon>Babesiidae</taxon>
        <taxon>Babesia</taxon>
    </lineage>
</organism>
<dbReference type="GO" id="GO:0000179">
    <property type="term" value="F:rRNA (adenine-N6,N6-)-dimethyltransferase activity"/>
    <property type="evidence" value="ECO:0007669"/>
    <property type="project" value="UniProtKB-UniRule"/>
</dbReference>
<evidence type="ECO:0000313" key="9">
    <source>
        <dbReference type="EMBL" id="CCF75656.1"/>
    </source>
</evidence>
<dbReference type="InterPro" id="IPR020598">
    <property type="entry name" value="rRNA_Ade_methylase_Trfase_N"/>
</dbReference>
<dbReference type="KEGG" id="bmic:BmR1_04g07325"/>
<dbReference type="PANTHER" id="PTHR11727:SF18">
    <property type="entry name" value="RRNA ADENINE N(6)-METHYLTRANSFERASE"/>
    <property type="match status" value="1"/>
</dbReference>
<dbReference type="Gene3D" id="3.40.50.150">
    <property type="entry name" value="Vaccinia Virus protein VP39"/>
    <property type="match status" value="1"/>
</dbReference>
<keyword evidence="1 7" id="KW-0698">rRNA processing</keyword>
<dbReference type="Gene3D" id="1.10.8.100">
    <property type="entry name" value="Ribosomal RNA adenine dimethylase-like, domain 2"/>
    <property type="match status" value="1"/>
</dbReference>
<reference evidence="9 10" key="1">
    <citation type="journal article" date="2012" name="Nucleic Acids Res.">
        <title>Sequencing of the smallest Apicomplexan genome from the human pathogen Babesia microti.</title>
        <authorList>
            <person name="Cornillot E."/>
            <person name="Hadj-Kaddour K."/>
            <person name="Dassouli A."/>
            <person name="Noel B."/>
            <person name="Ranwez V."/>
            <person name="Vacherie B."/>
            <person name="Augagneur Y."/>
            <person name="Bres V."/>
            <person name="Duclos A."/>
            <person name="Randazzo S."/>
            <person name="Carcy B."/>
            <person name="Debierre-Grockiego F."/>
            <person name="Delbecq S."/>
            <person name="Moubri-Menage K."/>
            <person name="Shams-Eldin H."/>
            <person name="Usmani-Brown S."/>
            <person name="Bringaud F."/>
            <person name="Wincker P."/>
            <person name="Vivares C.P."/>
            <person name="Schwarz R.T."/>
            <person name="Schetters T.P."/>
            <person name="Krause P.J."/>
            <person name="Gorenflot A."/>
            <person name="Berry V."/>
            <person name="Barbe V."/>
            <person name="Ben Mamoun C."/>
        </authorList>
    </citation>
    <scope>NUCLEOTIDE SEQUENCE [LARGE SCALE GENOMIC DNA]</scope>
    <source>
        <strain evidence="9 10">RI</strain>
    </source>
</reference>
<proteinExistence type="inferred from homology"/>
<evidence type="ECO:0000313" key="10">
    <source>
        <dbReference type="Proteomes" id="UP000002899"/>
    </source>
</evidence>